<gene>
    <name evidence="1" type="ORF">LCGC14_1808330</name>
</gene>
<proteinExistence type="predicted"/>
<accession>A0A0F9J272</accession>
<dbReference type="EMBL" id="LAZR01017525">
    <property type="protein sequence ID" value="KKM00051.1"/>
    <property type="molecule type" value="Genomic_DNA"/>
</dbReference>
<reference evidence="1" key="1">
    <citation type="journal article" date="2015" name="Nature">
        <title>Complex archaea that bridge the gap between prokaryotes and eukaryotes.</title>
        <authorList>
            <person name="Spang A."/>
            <person name="Saw J.H."/>
            <person name="Jorgensen S.L."/>
            <person name="Zaremba-Niedzwiedzka K."/>
            <person name="Martijn J."/>
            <person name="Lind A.E."/>
            <person name="van Eijk R."/>
            <person name="Schleper C."/>
            <person name="Guy L."/>
            <person name="Ettema T.J."/>
        </authorList>
    </citation>
    <scope>NUCLEOTIDE SEQUENCE</scope>
</reference>
<name>A0A0F9J272_9ZZZZ</name>
<organism evidence="1">
    <name type="scientific">marine sediment metagenome</name>
    <dbReference type="NCBI Taxonomy" id="412755"/>
    <lineage>
        <taxon>unclassified sequences</taxon>
        <taxon>metagenomes</taxon>
        <taxon>ecological metagenomes</taxon>
    </lineage>
</organism>
<evidence type="ECO:0000313" key="1">
    <source>
        <dbReference type="EMBL" id="KKM00051.1"/>
    </source>
</evidence>
<comment type="caution">
    <text evidence="1">The sequence shown here is derived from an EMBL/GenBank/DDBJ whole genome shotgun (WGS) entry which is preliminary data.</text>
</comment>
<sequence length="68" mass="7815">MSGQIQYQQKCICGASIAISETYEFVSWEKLKAQFQEWQAEHSHCTPLFVEVQRARLAQLNQKLIGAN</sequence>
<protein>
    <submittedName>
        <fullName evidence="1">Uncharacterized protein</fullName>
    </submittedName>
</protein>
<dbReference type="AlphaFoldDB" id="A0A0F9J272"/>